<evidence type="ECO:0000259" key="10">
    <source>
        <dbReference type="PROSITE" id="PS50011"/>
    </source>
</evidence>
<dbReference type="PANTHER" id="PTHR45998:SF2">
    <property type="entry name" value="SERINE_THREONINE-PROTEIN KINASE 16"/>
    <property type="match status" value="1"/>
</dbReference>
<dbReference type="GO" id="GO:0005794">
    <property type="term" value="C:Golgi apparatus"/>
    <property type="evidence" value="ECO:0007669"/>
    <property type="project" value="TreeGrafter"/>
</dbReference>
<dbReference type="PROSITE" id="PS50011">
    <property type="entry name" value="PROTEIN_KINASE_DOM"/>
    <property type="match status" value="1"/>
</dbReference>
<keyword evidence="4" id="KW-0547">Nucleotide-binding</keyword>
<dbReference type="PANTHER" id="PTHR45998">
    <property type="entry name" value="SERINE/THREONINE-PROTEIN KINASE 16"/>
    <property type="match status" value="1"/>
</dbReference>
<evidence type="ECO:0000256" key="3">
    <source>
        <dbReference type="ARBA" id="ARBA00022679"/>
    </source>
</evidence>
<keyword evidence="6" id="KW-0067">ATP-binding</keyword>
<proteinExistence type="predicted"/>
<dbReference type="PROSITE" id="PS00108">
    <property type="entry name" value="PROTEIN_KINASE_ST"/>
    <property type="match status" value="1"/>
</dbReference>
<dbReference type="Pfam" id="PF00069">
    <property type="entry name" value="Pkinase"/>
    <property type="match status" value="1"/>
</dbReference>
<evidence type="ECO:0000256" key="7">
    <source>
        <dbReference type="ARBA" id="ARBA00047899"/>
    </source>
</evidence>
<evidence type="ECO:0000256" key="8">
    <source>
        <dbReference type="ARBA" id="ARBA00048679"/>
    </source>
</evidence>
<sequence>MEKVLVVYCVYNSSFEGDAAAGDKSPNAFEVYLDLKHNNNKVSFSTVLQWFPFEPKDVRFFILNSLNSNSPVKNYWLEYNCPSKGQFVCLGKDRLIVMKLCPKTDQHGISISTQIFHAKIPNEDPMRKKSNKPWWHSFVLDSDETSIQTQRAKPSARSKPNMHKHEQEHNYEKQTESRNGLNIATNINVKSVQKGLSSLTSWAKKGFTQGLSQASDYVGSISSETVELSSCSVKLGRKIADGGFSQVYVVQRATVNGPELFALKRCLAHSKEDLNDLKNEISIHKAVSSPHVLKLYDYGVANSRKLSGVKEVSLLFPLLDKPGSMYDQMETHLQNETASVWPYNEKAAAELMTGVCTGLKSIHEAGYMHRDIKPHNVLFKVVDERAYNSCNGDIFPQNAAIVRPILMDLGSCSNSSIKISGRKEALMLQDEASVKCSAPYRSPEFIEVPQNGVIDESADIWSIGCMLYAISFGRSYSPFEDPIQGVMNLAILQGNVKFPEGNRANGYTYSQKWSNLIKSILQVKPEARPSLDSIIEQLKLI</sequence>
<dbReference type="EMBL" id="HBIN01019310">
    <property type="protein sequence ID" value="CAE0444689.1"/>
    <property type="molecule type" value="Transcribed_RNA"/>
</dbReference>
<dbReference type="InterPro" id="IPR052239">
    <property type="entry name" value="Ser/Thr-specific_kinases"/>
</dbReference>
<evidence type="ECO:0000256" key="1">
    <source>
        <dbReference type="ARBA" id="ARBA00012513"/>
    </source>
</evidence>
<keyword evidence="2" id="KW-0723">Serine/threonine-protein kinase</keyword>
<dbReference type="GO" id="GO:0005524">
    <property type="term" value="F:ATP binding"/>
    <property type="evidence" value="ECO:0007669"/>
    <property type="project" value="UniProtKB-KW"/>
</dbReference>
<dbReference type="InterPro" id="IPR000719">
    <property type="entry name" value="Prot_kinase_dom"/>
</dbReference>
<protein>
    <recommendedName>
        <fullName evidence="1">non-specific serine/threonine protein kinase</fullName>
        <ecNumber evidence="1">2.7.11.1</ecNumber>
    </recommendedName>
</protein>
<evidence type="ECO:0000256" key="9">
    <source>
        <dbReference type="SAM" id="MobiDB-lite"/>
    </source>
</evidence>
<dbReference type="InterPro" id="IPR011009">
    <property type="entry name" value="Kinase-like_dom_sf"/>
</dbReference>
<comment type="catalytic activity">
    <reaction evidence="8">
        <text>L-seryl-[protein] + ATP = O-phospho-L-seryl-[protein] + ADP + H(+)</text>
        <dbReference type="Rhea" id="RHEA:17989"/>
        <dbReference type="Rhea" id="RHEA-COMP:9863"/>
        <dbReference type="Rhea" id="RHEA-COMP:11604"/>
        <dbReference type="ChEBI" id="CHEBI:15378"/>
        <dbReference type="ChEBI" id="CHEBI:29999"/>
        <dbReference type="ChEBI" id="CHEBI:30616"/>
        <dbReference type="ChEBI" id="CHEBI:83421"/>
        <dbReference type="ChEBI" id="CHEBI:456216"/>
        <dbReference type="EC" id="2.7.11.1"/>
    </reaction>
</comment>
<evidence type="ECO:0000256" key="5">
    <source>
        <dbReference type="ARBA" id="ARBA00022777"/>
    </source>
</evidence>
<gene>
    <name evidence="11" type="ORF">ASTO00021_LOCUS14733</name>
</gene>
<evidence type="ECO:0000256" key="6">
    <source>
        <dbReference type="ARBA" id="ARBA00022840"/>
    </source>
</evidence>
<dbReference type="InterPro" id="IPR008271">
    <property type="entry name" value="Ser/Thr_kinase_AS"/>
</dbReference>
<feature type="domain" description="Protein kinase" evidence="10">
    <location>
        <begin position="233"/>
        <end position="540"/>
    </location>
</feature>
<dbReference type="AlphaFoldDB" id="A0A7S3V0W1"/>
<feature type="compositionally biased region" description="Basic and acidic residues" evidence="9">
    <location>
        <begin position="163"/>
        <end position="176"/>
    </location>
</feature>
<evidence type="ECO:0000256" key="4">
    <source>
        <dbReference type="ARBA" id="ARBA00022741"/>
    </source>
</evidence>
<dbReference type="GO" id="GO:0004674">
    <property type="term" value="F:protein serine/threonine kinase activity"/>
    <property type="evidence" value="ECO:0007669"/>
    <property type="project" value="UniProtKB-KW"/>
</dbReference>
<dbReference type="SUPFAM" id="SSF56112">
    <property type="entry name" value="Protein kinase-like (PK-like)"/>
    <property type="match status" value="1"/>
</dbReference>
<reference evidence="11" key="1">
    <citation type="submission" date="2021-01" db="EMBL/GenBank/DDBJ databases">
        <authorList>
            <person name="Corre E."/>
            <person name="Pelletier E."/>
            <person name="Niang G."/>
            <person name="Scheremetjew M."/>
            <person name="Finn R."/>
            <person name="Kale V."/>
            <person name="Holt S."/>
            <person name="Cochrane G."/>
            <person name="Meng A."/>
            <person name="Brown T."/>
            <person name="Cohen L."/>
        </authorList>
    </citation>
    <scope>NUCLEOTIDE SEQUENCE</scope>
    <source>
        <strain evidence="11">GSBS06</strain>
    </source>
</reference>
<name>A0A7S3V0W1_9STRA</name>
<dbReference type="EC" id="2.7.11.1" evidence="1"/>
<dbReference type="SMART" id="SM00220">
    <property type="entry name" value="S_TKc"/>
    <property type="match status" value="1"/>
</dbReference>
<keyword evidence="3" id="KW-0808">Transferase</keyword>
<keyword evidence="5" id="KW-0418">Kinase</keyword>
<feature type="region of interest" description="Disordered" evidence="9">
    <location>
        <begin position="145"/>
        <end position="176"/>
    </location>
</feature>
<comment type="catalytic activity">
    <reaction evidence="7">
        <text>L-threonyl-[protein] + ATP = O-phospho-L-threonyl-[protein] + ADP + H(+)</text>
        <dbReference type="Rhea" id="RHEA:46608"/>
        <dbReference type="Rhea" id="RHEA-COMP:11060"/>
        <dbReference type="Rhea" id="RHEA-COMP:11605"/>
        <dbReference type="ChEBI" id="CHEBI:15378"/>
        <dbReference type="ChEBI" id="CHEBI:30013"/>
        <dbReference type="ChEBI" id="CHEBI:30616"/>
        <dbReference type="ChEBI" id="CHEBI:61977"/>
        <dbReference type="ChEBI" id="CHEBI:456216"/>
        <dbReference type="EC" id="2.7.11.1"/>
    </reaction>
</comment>
<evidence type="ECO:0000313" key="11">
    <source>
        <dbReference type="EMBL" id="CAE0444689.1"/>
    </source>
</evidence>
<evidence type="ECO:0000256" key="2">
    <source>
        <dbReference type="ARBA" id="ARBA00022527"/>
    </source>
</evidence>
<organism evidence="11">
    <name type="scientific">Aplanochytrium stocchinoi</name>
    <dbReference type="NCBI Taxonomy" id="215587"/>
    <lineage>
        <taxon>Eukaryota</taxon>
        <taxon>Sar</taxon>
        <taxon>Stramenopiles</taxon>
        <taxon>Bigyra</taxon>
        <taxon>Labyrinthulomycetes</taxon>
        <taxon>Thraustochytrida</taxon>
        <taxon>Thraustochytriidae</taxon>
        <taxon>Aplanochytrium</taxon>
    </lineage>
</organism>
<accession>A0A7S3V0W1</accession>
<dbReference type="Gene3D" id="1.10.510.10">
    <property type="entry name" value="Transferase(Phosphotransferase) domain 1"/>
    <property type="match status" value="1"/>
</dbReference>